<reference evidence="1" key="1">
    <citation type="submission" date="2021-05" db="EMBL/GenBank/DDBJ databases">
        <authorList>
            <person name="Alioto T."/>
            <person name="Alioto T."/>
            <person name="Gomez Garrido J."/>
        </authorList>
    </citation>
    <scope>NUCLEOTIDE SEQUENCE</scope>
</reference>
<organism evidence="1">
    <name type="scientific">Cacopsylla melanoneura</name>
    <dbReference type="NCBI Taxonomy" id="428564"/>
    <lineage>
        <taxon>Eukaryota</taxon>
        <taxon>Metazoa</taxon>
        <taxon>Ecdysozoa</taxon>
        <taxon>Arthropoda</taxon>
        <taxon>Hexapoda</taxon>
        <taxon>Insecta</taxon>
        <taxon>Pterygota</taxon>
        <taxon>Neoptera</taxon>
        <taxon>Paraneoptera</taxon>
        <taxon>Hemiptera</taxon>
        <taxon>Sternorrhyncha</taxon>
        <taxon>Psylloidea</taxon>
        <taxon>Psyllidae</taxon>
        <taxon>Psyllinae</taxon>
        <taxon>Cacopsylla</taxon>
    </lineage>
</organism>
<protein>
    <submittedName>
        <fullName evidence="1">Uncharacterized protein</fullName>
    </submittedName>
</protein>
<evidence type="ECO:0000313" key="1">
    <source>
        <dbReference type="EMBL" id="CAG6607881.1"/>
    </source>
</evidence>
<proteinExistence type="predicted"/>
<sequence>MQDFNKTKRSIISSRLFHLVFTSNIRESSLPFSALTYFCSMVSFLVDDLLKCTTTFRTFLITSLIFLSDVRSGASLTSSLGFTVRPDSNESKLSRTSSTSSPIPTMSCNSIISVSSWLFFLYKTSQTAKCIP</sequence>
<dbReference type="AlphaFoldDB" id="A0A8D8PN12"/>
<dbReference type="EMBL" id="HBUF01009375">
    <property type="protein sequence ID" value="CAG6607882.1"/>
    <property type="molecule type" value="Transcribed_RNA"/>
</dbReference>
<dbReference type="EMBL" id="HBUF01009376">
    <property type="protein sequence ID" value="CAG6607884.1"/>
    <property type="molecule type" value="Transcribed_RNA"/>
</dbReference>
<name>A0A8D8PN12_9HEMI</name>
<dbReference type="EMBL" id="HBUF01009374">
    <property type="protein sequence ID" value="CAG6607881.1"/>
    <property type="molecule type" value="Transcribed_RNA"/>
</dbReference>
<accession>A0A8D8PN12</accession>